<dbReference type="OrthoDB" id="672180at2759"/>
<feature type="domain" description="Casparian strip membrane protein" evidence="10">
    <location>
        <begin position="142"/>
        <end position="296"/>
    </location>
</feature>
<evidence type="ECO:0000256" key="8">
    <source>
        <dbReference type="RuleBase" id="RU361233"/>
    </source>
</evidence>
<comment type="subcellular location">
    <subcellularLocation>
        <location evidence="1 8">Cell membrane</location>
        <topology evidence="1 8">Multi-pass membrane protein</topology>
    </subcellularLocation>
</comment>
<keyword evidence="4 8" id="KW-1003">Cell membrane</keyword>
<feature type="compositionally biased region" description="Acidic residues" evidence="9">
    <location>
        <begin position="32"/>
        <end position="42"/>
    </location>
</feature>
<evidence type="ECO:0000256" key="6">
    <source>
        <dbReference type="ARBA" id="ARBA00022989"/>
    </source>
</evidence>
<evidence type="ECO:0000313" key="12">
    <source>
        <dbReference type="Proteomes" id="UP000825935"/>
    </source>
</evidence>
<dbReference type="PANTHER" id="PTHR33573:SF50">
    <property type="entry name" value="CASP-LIKE PROTEIN 4A3"/>
    <property type="match status" value="1"/>
</dbReference>
<keyword evidence="12" id="KW-1185">Reference proteome</keyword>
<comment type="caution">
    <text evidence="11">The sequence shown here is derived from an EMBL/GenBank/DDBJ whole genome shotgun (WGS) entry which is preliminary data.</text>
</comment>
<reference evidence="11" key="1">
    <citation type="submission" date="2021-08" db="EMBL/GenBank/DDBJ databases">
        <title>WGS assembly of Ceratopteris richardii.</title>
        <authorList>
            <person name="Marchant D.B."/>
            <person name="Chen G."/>
            <person name="Jenkins J."/>
            <person name="Shu S."/>
            <person name="Leebens-Mack J."/>
            <person name="Grimwood J."/>
            <person name="Schmutz J."/>
            <person name="Soltis P."/>
            <person name="Soltis D."/>
            <person name="Chen Z.-H."/>
        </authorList>
    </citation>
    <scope>NUCLEOTIDE SEQUENCE</scope>
    <source>
        <strain evidence="11">Whitten #5841</strain>
        <tissue evidence="11">Leaf</tissue>
    </source>
</reference>
<dbReference type="InterPro" id="IPR006459">
    <property type="entry name" value="CASP/CASPL"/>
</dbReference>
<comment type="similarity">
    <text evidence="2 8">Belongs to the Casparian strip membrane proteins (CASP) family.</text>
</comment>
<evidence type="ECO:0000256" key="5">
    <source>
        <dbReference type="ARBA" id="ARBA00022692"/>
    </source>
</evidence>
<feature type="transmembrane region" description="Helical" evidence="8">
    <location>
        <begin position="188"/>
        <end position="211"/>
    </location>
</feature>
<feature type="region of interest" description="Disordered" evidence="9">
    <location>
        <begin position="1"/>
        <end position="67"/>
    </location>
</feature>
<feature type="transmembrane region" description="Helical" evidence="8">
    <location>
        <begin position="285"/>
        <end position="313"/>
    </location>
</feature>
<organism evidence="11 12">
    <name type="scientific">Ceratopteris richardii</name>
    <name type="common">Triangle waterfern</name>
    <dbReference type="NCBI Taxonomy" id="49495"/>
    <lineage>
        <taxon>Eukaryota</taxon>
        <taxon>Viridiplantae</taxon>
        <taxon>Streptophyta</taxon>
        <taxon>Embryophyta</taxon>
        <taxon>Tracheophyta</taxon>
        <taxon>Polypodiopsida</taxon>
        <taxon>Polypodiidae</taxon>
        <taxon>Polypodiales</taxon>
        <taxon>Pteridineae</taxon>
        <taxon>Pteridaceae</taxon>
        <taxon>Parkerioideae</taxon>
        <taxon>Ceratopteris</taxon>
    </lineage>
</organism>
<comment type="caution">
    <text evidence="8">Lacks conserved residue(s) required for the propagation of feature annotation.</text>
</comment>
<dbReference type="GO" id="GO:0005886">
    <property type="term" value="C:plasma membrane"/>
    <property type="evidence" value="ECO:0007669"/>
    <property type="project" value="UniProtKB-SubCell"/>
</dbReference>
<accession>A0A8T2RB73</accession>
<gene>
    <name evidence="11" type="ORF">KP509_28G003500</name>
</gene>
<dbReference type="PANTHER" id="PTHR33573">
    <property type="entry name" value="CASP-LIKE PROTEIN 4A4"/>
    <property type="match status" value="1"/>
</dbReference>
<feature type="compositionally biased region" description="Basic and acidic residues" evidence="9">
    <location>
        <begin position="1"/>
        <end position="21"/>
    </location>
</feature>
<sequence length="315" mass="34206">MEFVEAEKVDMRKGEVNHNENVDSDGLSSYDSEQEEREEEHDESDRSEAEYEDEAEEETYEGYPDASPAVHPASSLNFFNNYLDSTAMRFPISSPTSDVKITVMGQSVGQPAFSTSKSKGSLFSLSSLHDVCGNGRIPRAGQMKVMDALLRSAAAVCSLVAFCVMSSTREMRSGAGSTFEVKFSDFQAYSYLVAANVLAFVYSSAQVVMVLQSANRKSNQGSVFTSLVQSGVFKYLCDEIVALCLFSASSSAATAARLSHQGLENIWPPACSTWKLWAVCSKADAAVAISFFSSFFVILSSVLSGFTLLHLIVQA</sequence>
<evidence type="ECO:0000313" key="11">
    <source>
        <dbReference type="EMBL" id="KAH7292918.1"/>
    </source>
</evidence>
<dbReference type="InterPro" id="IPR006702">
    <property type="entry name" value="CASP_dom"/>
</dbReference>
<proteinExistence type="inferred from homology"/>
<feature type="compositionally biased region" description="Acidic residues" evidence="9">
    <location>
        <begin position="50"/>
        <end position="60"/>
    </location>
</feature>
<protein>
    <recommendedName>
        <fullName evidence="8">CASP-like protein</fullName>
    </recommendedName>
</protein>
<dbReference type="Proteomes" id="UP000825935">
    <property type="component" value="Chromosome 28"/>
</dbReference>
<evidence type="ECO:0000256" key="2">
    <source>
        <dbReference type="ARBA" id="ARBA00007651"/>
    </source>
</evidence>
<evidence type="ECO:0000256" key="3">
    <source>
        <dbReference type="ARBA" id="ARBA00011489"/>
    </source>
</evidence>
<keyword evidence="5 8" id="KW-0812">Transmembrane</keyword>
<evidence type="ECO:0000256" key="9">
    <source>
        <dbReference type="SAM" id="MobiDB-lite"/>
    </source>
</evidence>
<dbReference type="AlphaFoldDB" id="A0A8T2RB73"/>
<evidence type="ECO:0000256" key="4">
    <source>
        <dbReference type="ARBA" id="ARBA00022475"/>
    </source>
</evidence>
<dbReference type="NCBIfam" id="TIGR01569">
    <property type="entry name" value="A_tha_TIGR01569"/>
    <property type="match status" value="1"/>
</dbReference>
<name>A0A8T2RB73_CERRI</name>
<dbReference type="EMBL" id="CM035433">
    <property type="protein sequence ID" value="KAH7292918.1"/>
    <property type="molecule type" value="Genomic_DNA"/>
</dbReference>
<feature type="transmembrane region" description="Helical" evidence="8">
    <location>
        <begin position="148"/>
        <end position="168"/>
    </location>
</feature>
<evidence type="ECO:0000256" key="7">
    <source>
        <dbReference type="ARBA" id="ARBA00023136"/>
    </source>
</evidence>
<comment type="subunit">
    <text evidence="3 8">Homodimer and heterodimers.</text>
</comment>
<dbReference type="Pfam" id="PF04535">
    <property type="entry name" value="CASP_dom"/>
    <property type="match status" value="1"/>
</dbReference>
<evidence type="ECO:0000259" key="10">
    <source>
        <dbReference type="Pfam" id="PF04535"/>
    </source>
</evidence>
<keyword evidence="6 8" id="KW-1133">Transmembrane helix</keyword>
<keyword evidence="7 8" id="KW-0472">Membrane</keyword>
<evidence type="ECO:0000256" key="1">
    <source>
        <dbReference type="ARBA" id="ARBA00004651"/>
    </source>
</evidence>